<proteinExistence type="predicted"/>
<protein>
    <submittedName>
        <fullName evidence="2">Uncharacterized protein</fullName>
    </submittedName>
</protein>
<sequence length="79" mass="9205">MLDAFFKCNGTLAYVEYMRSLKKTRPQIDSSKRMSIQLQHYSPRARRSTTGLNAQDRDHQHNDLASPITLLPSYSYRNN</sequence>
<feature type="region of interest" description="Disordered" evidence="1">
    <location>
        <begin position="26"/>
        <end position="67"/>
    </location>
</feature>
<feature type="compositionally biased region" description="Polar residues" evidence="1">
    <location>
        <begin position="27"/>
        <end position="40"/>
    </location>
</feature>
<dbReference type="Proteomes" id="UP000054477">
    <property type="component" value="Unassembled WGS sequence"/>
</dbReference>
<evidence type="ECO:0000313" key="3">
    <source>
        <dbReference type="Proteomes" id="UP000054477"/>
    </source>
</evidence>
<evidence type="ECO:0000256" key="1">
    <source>
        <dbReference type="SAM" id="MobiDB-lite"/>
    </source>
</evidence>
<organism evidence="2 3">
    <name type="scientific">Laccaria amethystina LaAM-08-1</name>
    <dbReference type="NCBI Taxonomy" id="1095629"/>
    <lineage>
        <taxon>Eukaryota</taxon>
        <taxon>Fungi</taxon>
        <taxon>Dikarya</taxon>
        <taxon>Basidiomycota</taxon>
        <taxon>Agaricomycotina</taxon>
        <taxon>Agaricomycetes</taxon>
        <taxon>Agaricomycetidae</taxon>
        <taxon>Agaricales</taxon>
        <taxon>Agaricineae</taxon>
        <taxon>Hydnangiaceae</taxon>
        <taxon>Laccaria</taxon>
    </lineage>
</organism>
<reference evidence="2 3" key="1">
    <citation type="submission" date="2014-04" db="EMBL/GenBank/DDBJ databases">
        <authorList>
            <consortium name="DOE Joint Genome Institute"/>
            <person name="Kuo A."/>
            <person name="Kohler A."/>
            <person name="Nagy L.G."/>
            <person name="Floudas D."/>
            <person name="Copeland A."/>
            <person name="Barry K.W."/>
            <person name="Cichocki N."/>
            <person name="Veneault-Fourrey C."/>
            <person name="LaButti K."/>
            <person name="Lindquist E.A."/>
            <person name="Lipzen A."/>
            <person name="Lundell T."/>
            <person name="Morin E."/>
            <person name="Murat C."/>
            <person name="Sun H."/>
            <person name="Tunlid A."/>
            <person name="Henrissat B."/>
            <person name="Grigoriev I.V."/>
            <person name="Hibbett D.S."/>
            <person name="Martin F."/>
            <person name="Nordberg H.P."/>
            <person name="Cantor M.N."/>
            <person name="Hua S.X."/>
        </authorList>
    </citation>
    <scope>NUCLEOTIDE SEQUENCE [LARGE SCALE GENOMIC DNA]</scope>
    <source>
        <strain evidence="2 3">LaAM-08-1</strain>
    </source>
</reference>
<reference evidence="3" key="2">
    <citation type="submission" date="2015-01" db="EMBL/GenBank/DDBJ databases">
        <title>Evolutionary Origins and Diversification of the Mycorrhizal Mutualists.</title>
        <authorList>
            <consortium name="DOE Joint Genome Institute"/>
            <consortium name="Mycorrhizal Genomics Consortium"/>
            <person name="Kohler A."/>
            <person name="Kuo A."/>
            <person name="Nagy L.G."/>
            <person name="Floudas D."/>
            <person name="Copeland A."/>
            <person name="Barry K.W."/>
            <person name="Cichocki N."/>
            <person name="Veneault-Fourrey C."/>
            <person name="LaButti K."/>
            <person name="Lindquist E.A."/>
            <person name="Lipzen A."/>
            <person name="Lundell T."/>
            <person name="Morin E."/>
            <person name="Murat C."/>
            <person name="Riley R."/>
            <person name="Ohm R."/>
            <person name="Sun H."/>
            <person name="Tunlid A."/>
            <person name="Henrissat B."/>
            <person name="Grigoriev I.V."/>
            <person name="Hibbett D.S."/>
            <person name="Martin F."/>
        </authorList>
    </citation>
    <scope>NUCLEOTIDE SEQUENCE [LARGE SCALE GENOMIC DNA]</scope>
    <source>
        <strain evidence="3">LaAM-08-1</strain>
    </source>
</reference>
<accession>A0A0C9YAW8</accession>
<dbReference type="HOGENOM" id="CLU_2606403_0_0_1"/>
<keyword evidence="3" id="KW-1185">Reference proteome</keyword>
<dbReference type="EMBL" id="KN838562">
    <property type="protein sequence ID" value="KIK05218.1"/>
    <property type="molecule type" value="Genomic_DNA"/>
</dbReference>
<dbReference type="AlphaFoldDB" id="A0A0C9YAW8"/>
<evidence type="ECO:0000313" key="2">
    <source>
        <dbReference type="EMBL" id="KIK05218.1"/>
    </source>
</evidence>
<gene>
    <name evidence="2" type="ORF">K443DRAFT_367950</name>
</gene>
<name>A0A0C9YAW8_9AGAR</name>